<sequence length="92" mass="10104">MCLESRGTSVRPGDLSSKTEEEEEEEGEEGRLQHVPDPDSRLLRPDVSSLIDRSSVSLLAAAAGLSSVEDALLKTNRDLLSRRRIGAETKRQ</sequence>
<feature type="compositionally biased region" description="Basic and acidic residues" evidence="1">
    <location>
        <begin position="29"/>
        <end position="43"/>
    </location>
</feature>
<protein>
    <submittedName>
        <fullName evidence="2">Uncharacterized protein</fullName>
    </submittedName>
</protein>
<proteinExistence type="predicted"/>
<gene>
    <name evidence="2" type="ORF">F2P81_019703</name>
</gene>
<organism evidence="2 3">
    <name type="scientific">Scophthalmus maximus</name>
    <name type="common">Turbot</name>
    <name type="synonym">Psetta maxima</name>
    <dbReference type="NCBI Taxonomy" id="52904"/>
    <lineage>
        <taxon>Eukaryota</taxon>
        <taxon>Metazoa</taxon>
        <taxon>Chordata</taxon>
        <taxon>Craniata</taxon>
        <taxon>Vertebrata</taxon>
        <taxon>Euteleostomi</taxon>
        <taxon>Actinopterygii</taxon>
        <taxon>Neopterygii</taxon>
        <taxon>Teleostei</taxon>
        <taxon>Neoteleostei</taxon>
        <taxon>Acanthomorphata</taxon>
        <taxon>Carangaria</taxon>
        <taxon>Pleuronectiformes</taxon>
        <taxon>Pleuronectoidei</taxon>
        <taxon>Scophthalmidae</taxon>
        <taxon>Scophthalmus</taxon>
    </lineage>
</organism>
<dbReference type="EMBL" id="VEVO01000017">
    <property type="protein sequence ID" value="KAF0028616.1"/>
    <property type="molecule type" value="Genomic_DNA"/>
</dbReference>
<dbReference type="Proteomes" id="UP000438429">
    <property type="component" value="Unassembled WGS sequence"/>
</dbReference>
<reference evidence="2 3" key="1">
    <citation type="submission" date="2019-06" db="EMBL/GenBank/DDBJ databases">
        <title>Draft genomes of female and male turbot (Scophthalmus maximus).</title>
        <authorList>
            <person name="Xu H."/>
            <person name="Xu X.-W."/>
            <person name="Shao C."/>
            <person name="Chen S."/>
        </authorList>
    </citation>
    <scope>NUCLEOTIDE SEQUENCE [LARGE SCALE GENOMIC DNA]</scope>
    <source>
        <strain evidence="2">Ysfricsl-2016a</strain>
        <tissue evidence="2">Blood</tissue>
    </source>
</reference>
<evidence type="ECO:0000313" key="2">
    <source>
        <dbReference type="EMBL" id="KAF0028616.1"/>
    </source>
</evidence>
<evidence type="ECO:0000313" key="3">
    <source>
        <dbReference type="Proteomes" id="UP000438429"/>
    </source>
</evidence>
<evidence type="ECO:0000256" key="1">
    <source>
        <dbReference type="SAM" id="MobiDB-lite"/>
    </source>
</evidence>
<name>A0A6A4S082_SCOMX</name>
<feature type="region of interest" description="Disordered" evidence="1">
    <location>
        <begin position="1"/>
        <end position="43"/>
    </location>
</feature>
<comment type="caution">
    <text evidence="2">The sequence shown here is derived from an EMBL/GenBank/DDBJ whole genome shotgun (WGS) entry which is preliminary data.</text>
</comment>
<accession>A0A6A4S082</accession>
<dbReference type="AlphaFoldDB" id="A0A6A4S082"/>